<organism evidence="2 3">
    <name type="scientific">Clostridium frigoriphilum</name>
    <dbReference type="NCBI Taxonomy" id="443253"/>
    <lineage>
        <taxon>Bacteria</taxon>
        <taxon>Bacillati</taxon>
        <taxon>Bacillota</taxon>
        <taxon>Clostridia</taxon>
        <taxon>Eubacteriales</taxon>
        <taxon>Clostridiaceae</taxon>
        <taxon>Clostridium</taxon>
    </lineage>
</organism>
<dbReference type="InterPro" id="IPR025883">
    <property type="entry name" value="Cadherin-like_domain"/>
</dbReference>
<proteinExistence type="predicted"/>
<gene>
    <name evidence="2" type="ORF">SJI18_06610</name>
</gene>
<evidence type="ECO:0000313" key="2">
    <source>
        <dbReference type="EMBL" id="MEF2111980.1"/>
    </source>
</evidence>
<dbReference type="PROSITE" id="PS51766">
    <property type="entry name" value="DOCKERIN"/>
    <property type="match status" value="1"/>
</dbReference>
<dbReference type="RefSeq" id="WP_216246285.1">
    <property type="nucleotide sequence ID" value="NZ_JAZHFS010000005.1"/>
</dbReference>
<comment type="caution">
    <text evidence="2">The sequence shown here is derived from an EMBL/GenBank/DDBJ whole genome shotgun (WGS) entry which is preliminary data.</text>
</comment>
<evidence type="ECO:0000313" key="3">
    <source>
        <dbReference type="Proteomes" id="UP001498469"/>
    </source>
</evidence>
<accession>A0ABU7UNF3</accession>
<sequence>MTKRAKQTISFLIFVFTILIGFNTVVFADASSGELKTEVRGYVDSDTTWTASKSPYYITGKITVAEGAILTIEPGVTVYFADEYYPCDLSVYGNLVMKGTTDNKITLQYATDKVTGGIVFNNINGQTIENIDCKVPITLNGSNTTIQNSNIGSMYITGDGNKLLNLKTYNDTTYLSSSAYRGFTLKGNKNEILNCKLNIYGDGIYTFINGDYNSIMKSTLKFYANETYNQGYIYGYPHIKGNYNNIIQNTFYSPTYNFTLYLEQNNNSFHHNNLNDTAVIVQKDGLTNLKANNYNTTYYNPKGETTNSIPVYAPVSNNLIDITKDLTFDEAGPILKAYTPSKTQVGINEDVALSVRLTDDSNIFGVFWVKDQTSGFFKNNQFTYDDKTDTYSIAMHYDAAGVNKLPLLALVDDYNNITYVDVATYQSGKFNNSITVGTAVASNDANLKSISVNGTVIPNFIPSNKTYSLTLPKSTSSDKLDVKEYNDSTASVSVSGDTLVNGSATIKIIVTAQDGITKNTYTVNVTKESDTSTGGTIIKGDVTGDSKVTIMDAVKIAKYIIGSETLTDTQILAADFNGDGKVTIMDAQKIALFVVGK</sequence>
<dbReference type="EMBL" id="JAZHFS010000005">
    <property type="protein sequence ID" value="MEF2111980.1"/>
    <property type="molecule type" value="Genomic_DNA"/>
</dbReference>
<dbReference type="Pfam" id="PF12733">
    <property type="entry name" value="Cadherin-like"/>
    <property type="match status" value="1"/>
</dbReference>
<name>A0ABU7UNF3_9CLOT</name>
<dbReference type="Pfam" id="PF00404">
    <property type="entry name" value="Dockerin_1"/>
    <property type="match status" value="1"/>
</dbReference>
<dbReference type="CDD" id="cd14256">
    <property type="entry name" value="Dockerin_I"/>
    <property type="match status" value="1"/>
</dbReference>
<keyword evidence="3" id="KW-1185">Reference proteome</keyword>
<dbReference type="InterPro" id="IPR002105">
    <property type="entry name" value="Dockerin_1_rpt"/>
</dbReference>
<dbReference type="InterPro" id="IPR016134">
    <property type="entry name" value="Dockerin_dom"/>
</dbReference>
<evidence type="ECO:0000259" key="1">
    <source>
        <dbReference type="PROSITE" id="PS51766"/>
    </source>
</evidence>
<feature type="domain" description="Dockerin" evidence="1">
    <location>
        <begin position="535"/>
        <end position="597"/>
    </location>
</feature>
<dbReference type="Proteomes" id="UP001498469">
    <property type="component" value="Unassembled WGS sequence"/>
</dbReference>
<reference evidence="2 3" key="1">
    <citation type="submission" date="2023-11" db="EMBL/GenBank/DDBJ databases">
        <title>Draft genome sequence of a psychrophilic Clostridium strain from permafrost water brine.</title>
        <authorList>
            <person name="Shcherbakova V.A."/>
            <person name="Trubitsyn V.E."/>
            <person name="Zakharyuk A.G."/>
        </authorList>
    </citation>
    <scope>NUCLEOTIDE SEQUENCE [LARGE SCALE GENOMIC DNA]</scope>
    <source>
        <strain evidence="2 3">14F</strain>
    </source>
</reference>
<protein>
    <submittedName>
        <fullName evidence="2">Dockerin type I domain-containing protein</fullName>
    </submittedName>
</protein>